<sequence>DPHRREALACEHLHNCFRQKAAYAKHYRDAAWAPKRPPRGSRPIAPSYRNVTYRPSCKQQQQQQQSNSKSGASAATAADSHSSNSNSSRHGNSRSKPATLRHHEATIKRRQHRPIQNFSTVSYCTPSADSHRTDRGGQRQT</sequence>
<keyword evidence="3" id="KW-1185">Reference proteome</keyword>
<dbReference type="AlphaFoldDB" id="A0A6H5I2B8"/>
<feature type="non-terminal residue" evidence="2">
    <location>
        <position position="1"/>
    </location>
</feature>
<feature type="compositionally biased region" description="Polar residues" evidence="1">
    <location>
        <begin position="114"/>
        <end position="128"/>
    </location>
</feature>
<feature type="region of interest" description="Disordered" evidence="1">
    <location>
        <begin position="30"/>
        <end position="141"/>
    </location>
</feature>
<name>A0A6H5I2B8_9HYME</name>
<feature type="compositionally biased region" description="Low complexity" evidence="1">
    <location>
        <begin position="59"/>
        <end position="96"/>
    </location>
</feature>
<proteinExistence type="predicted"/>
<dbReference type="Proteomes" id="UP000479190">
    <property type="component" value="Unassembled WGS sequence"/>
</dbReference>
<evidence type="ECO:0000256" key="1">
    <source>
        <dbReference type="SAM" id="MobiDB-lite"/>
    </source>
</evidence>
<protein>
    <submittedName>
        <fullName evidence="2">Uncharacterized protein</fullName>
    </submittedName>
</protein>
<evidence type="ECO:0000313" key="2">
    <source>
        <dbReference type="EMBL" id="CAB0029971.1"/>
    </source>
</evidence>
<gene>
    <name evidence="2" type="ORF">TBRA_LOCUS1987</name>
</gene>
<organism evidence="2 3">
    <name type="scientific">Trichogramma brassicae</name>
    <dbReference type="NCBI Taxonomy" id="86971"/>
    <lineage>
        <taxon>Eukaryota</taxon>
        <taxon>Metazoa</taxon>
        <taxon>Ecdysozoa</taxon>
        <taxon>Arthropoda</taxon>
        <taxon>Hexapoda</taxon>
        <taxon>Insecta</taxon>
        <taxon>Pterygota</taxon>
        <taxon>Neoptera</taxon>
        <taxon>Endopterygota</taxon>
        <taxon>Hymenoptera</taxon>
        <taxon>Apocrita</taxon>
        <taxon>Proctotrupomorpha</taxon>
        <taxon>Chalcidoidea</taxon>
        <taxon>Trichogrammatidae</taxon>
        <taxon>Trichogramma</taxon>
    </lineage>
</organism>
<dbReference type="EMBL" id="CADCXV010000391">
    <property type="protein sequence ID" value="CAB0029971.1"/>
    <property type="molecule type" value="Genomic_DNA"/>
</dbReference>
<evidence type="ECO:0000313" key="3">
    <source>
        <dbReference type="Proteomes" id="UP000479190"/>
    </source>
</evidence>
<reference evidence="2 3" key="1">
    <citation type="submission" date="2020-02" db="EMBL/GenBank/DDBJ databases">
        <authorList>
            <person name="Ferguson B K."/>
        </authorList>
    </citation>
    <scope>NUCLEOTIDE SEQUENCE [LARGE SCALE GENOMIC DNA]</scope>
</reference>
<accession>A0A6H5I2B8</accession>
<feature type="compositionally biased region" description="Basic and acidic residues" evidence="1">
    <location>
        <begin position="129"/>
        <end position="141"/>
    </location>
</feature>